<evidence type="ECO:0000313" key="3">
    <source>
        <dbReference type="Proteomes" id="UP000184035"/>
    </source>
</evidence>
<dbReference type="InterPro" id="IPR011123">
    <property type="entry name" value="Y_Y_Y"/>
</dbReference>
<dbReference type="STRING" id="1533.SAMN05443638_13342"/>
<name>A0A1M4YY42_9CLOT</name>
<feature type="domain" description="Two component regulator three Y" evidence="1">
    <location>
        <begin position="127"/>
        <end position="185"/>
    </location>
</feature>
<dbReference type="EMBL" id="FQVM01000033">
    <property type="protein sequence ID" value="SHF10422.1"/>
    <property type="molecule type" value="Genomic_DNA"/>
</dbReference>
<dbReference type="Pfam" id="PF07495">
    <property type="entry name" value="Y_Y_Y"/>
    <property type="match status" value="6"/>
</dbReference>
<dbReference type="OrthoDB" id="1925648at2"/>
<accession>A0A1M4YY42</accession>
<dbReference type="NCBIfam" id="NF010681">
    <property type="entry name" value="PRK14081.1"/>
    <property type="match status" value="1"/>
</dbReference>
<evidence type="ECO:0000313" key="2">
    <source>
        <dbReference type="EMBL" id="SHF10422.1"/>
    </source>
</evidence>
<feature type="domain" description="Two component regulator three Y" evidence="1">
    <location>
        <begin position="411"/>
        <end position="476"/>
    </location>
</feature>
<evidence type="ECO:0000259" key="1">
    <source>
        <dbReference type="Pfam" id="PF07495"/>
    </source>
</evidence>
<protein>
    <submittedName>
        <fullName evidence="2">Y_Y_Y domain-containing protein</fullName>
    </submittedName>
</protein>
<sequence>MEDLILNFDKKSPQNKESKINVFVENNTGKKLVYKFLLGNEGVWNNLRDFNEDDNFQWIPKEDGKYFIMVQAKEKDSKKPYDYSKRTEYIIGSSEENIIKNIYIDKEKIKLGEKIVLEVESRIHPAMYKYWISGKDGWQLIKDYSVDNRFIFTANEPGKHQILVECKVPESQNNFDDFKTKEFEVSDIQKPEITNFKCLSSELLAGEELIFQVDSEYDDARTTLYKFIKIDEKGKAFCIQDYSSKRMVNFIERKPGQYKLLCLARDMYSNNQYDDRAIIVYNVKSYNPIEIKSFTTDLHSPQMSGTKILIKSVVEGGRNLLYRFKIDGNYGEDSGYIRNSSYIWDCKYEGEYKITVWVKDESFEGEFEKEATIDYVIQKKSEKPIRILDIKLDKENNHLIKEPINVKVTAEGENDLKYSFIVYKDGKEKEKIPYSNSNWVDFIPEESGKYELEVRIKDKFSHKEYDCHQIINLKVKEYIEGNIDYILVPSKEYYLVGDTIEIESICQNTKDTLMKYVISVDGQVIEETAYIQNKKLIFSPKRSGKYIIDLFAKNIRCEKGFDCKKEVKIYINEAPPVTETKIHCDTTSFEINKEISFSVNSKGGKEVCYEFYIMEKGNWKIVQRYSRKNYYVFIPFTKGVYKILVLSKSYHKRCSYEDYDTFEFVVEGENEESKFEN</sequence>
<feature type="domain" description="Two component regulator three Y" evidence="1">
    <location>
        <begin position="315"/>
        <end position="377"/>
    </location>
</feature>
<keyword evidence="3" id="KW-1185">Reference proteome</keyword>
<proteinExistence type="predicted"/>
<feature type="domain" description="Two component regulator three Y" evidence="1">
    <location>
        <begin position="27"/>
        <end position="91"/>
    </location>
</feature>
<dbReference type="RefSeq" id="WP_072897508.1">
    <property type="nucleotide sequence ID" value="NZ_FQVM01000033.1"/>
</dbReference>
<feature type="domain" description="Two component regulator three Y" evidence="1">
    <location>
        <begin position="217"/>
        <end position="283"/>
    </location>
</feature>
<dbReference type="AlphaFoldDB" id="A0A1M4YY42"/>
<gene>
    <name evidence="2" type="ORF">SAMN05443638_13342</name>
</gene>
<organism evidence="2 3">
    <name type="scientific">Clostridium fallax</name>
    <dbReference type="NCBI Taxonomy" id="1533"/>
    <lineage>
        <taxon>Bacteria</taxon>
        <taxon>Bacillati</taxon>
        <taxon>Bacillota</taxon>
        <taxon>Clostridia</taxon>
        <taxon>Eubacteriales</taxon>
        <taxon>Clostridiaceae</taxon>
        <taxon>Clostridium</taxon>
    </lineage>
</organism>
<dbReference type="Proteomes" id="UP000184035">
    <property type="component" value="Unassembled WGS sequence"/>
</dbReference>
<feature type="domain" description="Two component regulator three Y" evidence="1">
    <location>
        <begin position="509"/>
        <end position="571"/>
    </location>
</feature>
<reference evidence="2 3" key="1">
    <citation type="submission" date="2016-11" db="EMBL/GenBank/DDBJ databases">
        <authorList>
            <person name="Jaros S."/>
            <person name="Januszkiewicz K."/>
            <person name="Wedrychowicz H."/>
        </authorList>
    </citation>
    <scope>NUCLEOTIDE SEQUENCE [LARGE SCALE GENOMIC DNA]</scope>
    <source>
        <strain evidence="2 3">DSM 2631</strain>
    </source>
</reference>